<accession>A0A6J5MDK4</accession>
<name>A0A6J5MDK4_9CAUD</name>
<reference evidence="1" key="1">
    <citation type="submission" date="2020-04" db="EMBL/GenBank/DDBJ databases">
        <authorList>
            <person name="Chiriac C."/>
            <person name="Salcher M."/>
            <person name="Ghai R."/>
            <person name="Kavagutti S V."/>
        </authorList>
    </citation>
    <scope>NUCLEOTIDE SEQUENCE</scope>
</reference>
<gene>
    <name evidence="1" type="ORF">UFOVP460_27</name>
</gene>
<organism evidence="1">
    <name type="scientific">uncultured Caudovirales phage</name>
    <dbReference type="NCBI Taxonomy" id="2100421"/>
    <lineage>
        <taxon>Viruses</taxon>
        <taxon>Duplodnaviria</taxon>
        <taxon>Heunggongvirae</taxon>
        <taxon>Uroviricota</taxon>
        <taxon>Caudoviricetes</taxon>
        <taxon>Peduoviridae</taxon>
        <taxon>Maltschvirus</taxon>
        <taxon>Maltschvirus maltsch</taxon>
    </lineage>
</organism>
<sequence length="74" mass="8655">MVVRNMSDYNPDHHLYKASSGNNYYIKLQVGRKVFRQKVGTDVEEARRIRDETILNLQAMLDSGQLDYCFESPE</sequence>
<dbReference type="EMBL" id="LR796434">
    <property type="protein sequence ID" value="CAB4144281.1"/>
    <property type="molecule type" value="Genomic_DNA"/>
</dbReference>
<evidence type="ECO:0000313" key="1">
    <source>
        <dbReference type="EMBL" id="CAB4144281.1"/>
    </source>
</evidence>
<protein>
    <submittedName>
        <fullName evidence="1">Uncharacterized protein</fullName>
    </submittedName>
</protein>
<proteinExistence type="predicted"/>